<comment type="cofactor">
    <cofactor evidence="1">
        <name>Zn(2+)</name>
        <dbReference type="ChEBI" id="CHEBI:29105"/>
    </cofactor>
</comment>
<evidence type="ECO:0000256" key="7">
    <source>
        <dbReference type="ARBA" id="ARBA00022723"/>
    </source>
</evidence>
<dbReference type="Pfam" id="PF14437">
    <property type="entry name" value="MafB19-deam"/>
    <property type="match status" value="1"/>
</dbReference>
<proteinExistence type="inferred from homology"/>
<evidence type="ECO:0000256" key="4">
    <source>
        <dbReference type="ARBA" id="ARBA00012740"/>
    </source>
</evidence>
<dbReference type="Gene3D" id="3.40.140.10">
    <property type="entry name" value="Cytidine Deaminase, domain 2"/>
    <property type="match status" value="1"/>
</dbReference>
<evidence type="ECO:0000256" key="5">
    <source>
        <dbReference type="ARBA" id="ARBA00019216"/>
    </source>
</evidence>
<dbReference type="EMBL" id="UINC01004078">
    <property type="protein sequence ID" value="SVA11614.1"/>
    <property type="molecule type" value="Genomic_DNA"/>
</dbReference>
<dbReference type="PANTHER" id="PTHR11079:SF202">
    <property type="entry name" value="TRNA-SPECIFIC ADENOSINE DEAMINASE"/>
    <property type="match status" value="1"/>
</dbReference>
<evidence type="ECO:0000256" key="10">
    <source>
        <dbReference type="ARBA" id="ARBA00048045"/>
    </source>
</evidence>
<dbReference type="GO" id="GO:0008270">
    <property type="term" value="F:zinc ion binding"/>
    <property type="evidence" value="ECO:0007669"/>
    <property type="project" value="InterPro"/>
</dbReference>
<dbReference type="NCBIfam" id="NF008113">
    <property type="entry name" value="PRK10860.1"/>
    <property type="match status" value="1"/>
</dbReference>
<keyword evidence="8" id="KW-0378">Hydrolase</keyword>
<dbReference type="InterPro" id="IPR016192">
    <property type="entry name" value="APOBEC/CMP_deaminase_Zn-bd"/>
</dbReference>
<accession>A0A381T796</accession>
<evidence type="ECO:0000256" key="2">
    <source>
        <dbReference type="ARBA" id="ARBA00010669"/>
    </source>
</evidence>
<dbReference type="PANTHER" id="PTHR11079">
    <property type="entry name" value="CYTOSINE DEAMINASE FAMILY MEMBER"/>
    <property type="match status" value="1"/>
</dbReference>
<evidence type="ECO:0000256" key="1">
    <source>
        <dbReference type="ARBA" id="ARBA00001947"/>
    </source>
</evidence>
<evidence type="ECO:0000256" key="3">
    <source>
        <dbReference type="ARBA" id="ARBA00011738"/>
    </source>
</evidence>
<evidence type="ECO:0000256" key="9">
    <source>
        <dbReference type="ARBA" id="ARBA00022833"/>
    </source>
</evidence>
<feature type="domain" description="CMP/dCMP-type deaminase" evidence="11">
    <location>
        <begin position="1"/>
        <end position="106"/>
    </location>
</feature>
<dbReference type="InterPro" id="IPR028883">
    <property type="entry name" value="tRNA_aden_deaminase"/>
</dbReference>
<keyword evidence="9" id="KW-0862">Zinc</keyword>
<dbReference type="GO" id="GO:0002100">
    <property type="term" value="P:tRNA wobble adenosine to inosine editing"/>
    <property type="evidence" value="ECO:0007669"/>
    <property type="project" value="InterPro"/>
</dbReference>
<dbReference type="InterPro" id="IPR002125">
    <property type="entry name" value="CMP_dCMP_dom"/>
</dbReference>
<dbReference type="PROSITE" id="PS51747">
    <property type="entry name" value="CYT_DCMP_DEAMINASES_2"/>
    <property type="match status" value="1"/>
</dbReference>
<keyword evidence="7" id="KW-0479">Metal-binding</keyword>
<evidence type="ECO:0000259" key="11">
    <source>
        <dbReference type="PROSITE" id="PS51747"/>
    </source>
</evidence>
<dbReference type="InterPro" id="IPR016193">
    <property type="entry name" value="Cytidine_deaminase-like"/>
</dbReference>
<dbReference type="CDD" id="cd01285">
    <property type="entry name" value="nucleoside_deaminase"/>
    <property type="match status" value="1"/>
</dbReference>
<comment type="catalytic activity">
    <reaction evidence="10">
        <text>adenosine(34) in tRNA + H2O + H(+) = inosine(34) in tRNA + NH4(+)</text>
        <dbReference type="Rhea" id="RHEA:43168"/>
        <dbReference type="Rhea" id="RHEA-COMP:10373"/>
        <dbReference type="Rhea" id="RHEA-COMP:10374"/>
        <dbReference type="ChEBI" id="CHEBI:15377"/>
        <dbReference type="ChEBI" id="CHEBI:15378"/>
        <dbReference type="ChEBI" id="CHEBI:28938"/>
        <dbReference type="ChEBI" id="CHEBI:74411"/>
        <dbReference type="ChEBI" id="CHEBI:82852"/>
        <dbReference type="EC" id="3.5.4.33"/>
    </reaction>
</comment>
<dbReference type="AlphaFoldDB" id="A0A381T796"/>
<gene>
    <name evidence="12" type="ORF">METZ01_LOCUS64468</name>
</gene>
<keyword evidence="6" id="KW-0819">tRNA processing</keyword>
<dbReference type="HAMAP" id="MF_00972">
    <property type="entry name" value="tRNA_aden_deaminase"/>
    <property type="match status" value="1"/>
</dbReference>
<dbReference type="PROSITE" id="PS00903">
    <property type="entry name" value="CYT_DCMP_DEAMINASES_1"/>
    <property type="match status" value="1"/>
</dbReference>
<dbReference type="FunFam" id="3.40.140.10:FF:000005">
    <property type="entry name" value="tRNA-specific adenosine deaminase"/>
    <property type="match status" value="1"/>
</dbReference>
<organism evidence="12">
    <name type="scientific">marine metagenome</name>
    <dbReference type="NCBI Taxonomy" id="408172"/>
    <lineage>
        <taxon>unclassified sequences</taxon>
        <taxon>metagenomes</taxon>
        <taxon>ecological metagenomes</taxon>
    </lineage>
</organism>
<comment type="similarity">
    <text evidence="2">Belongs to the cytidine and deoxycytidylate deaminase family. ADAT2 subfamily.</text>
</comment>
<evidence type="ECO:0000256" key="6">
    <source>
        <dbReference type="ARBA" id="ARBA00022694"/>
    </source>
</evidence>
<dbReference type="InterPro" id="IPR058535">
    <property type="entry name" value="MafB19-deam"/>
</dbReference>
<evidence type="ECO:0000256" key="8">
    <source>
        <dbReference type="ARBA" id="ARBA00022801"/>
    </source>
</evidence>
<sequence>MRVALEEADAASVSGEIPVGAIVVSGDRIVGRGHNRSIGSSDPTGHAEVIALRDAGTRIGNYRLPETIMYVTLEPCPMCAGALLHARVGNLVFGARDPEAGAAGSAMNLLESPLANHRCQVIAGILEADCSSRLKDFFQQRRL</sequence>
<reference evidence="12" key="1">
    <citation type="submission" date="2018-05" db="EMBL/GenBank/DDBJ databases">
        <authorList>
            <person name="Lanie J.A."/>
            <person name="Ng W.-L."/>
            <person name="Kazmierczak K.M."/>
            <person name="Andrzejewski T.M."/>
            <person name="Davidsen T.M."/>
            <person name="Wayne K.J."/>
            <person name="Tettelin H."/>
            <person name="Glass J.I."/>
            <person name="Rusch D."/>
            <person name="Podicherti R."/>
            <person name="Tsui H.-C.T."/>
            <person name="Winkler M.E."/>
        </authorList>
    </citation>
    <scope>NUCLEOTIDE SEQUENCE</scope>
</reference>
<evidence type="ECO:0000313" key="12">
    <source>
        <dbReference type="EMBL" id="SVA11614.1"/>
    </source>
</evidence>
<dbReference type="GO" id="GO:0052717">
    <property type="term" value="F:tRNA-specific adenosine-34 deaminase activity"/>
    <property type="evidence" value="ECO:0007669"/>
    <property type="project" value="UniProtKB-EC"/>
</dbReference>
<dbReference type="SUPFAM" id="SSF53927">
    <property type="entry name" value="Cytidine deaminase-like"/>
    <property type="match status" value="1"/>
</dbReference>
<protein>
    <recommendedName>
        <fullName evidence="5">tRNA-specific adenosine deaminase 2</fullName>
        <ecNumber evidence="4">3.5.4.33</ecNumber>
    </recommendedName>
</protein>
<comment type="subunit">
    <text evidence="3">Homodimer.</text>
</comment>
<dbReference type="EC" id="3.5.4.33" evidence="4"/>
<name>A0A381T796_9ZZZZ</name>